<evidence type="ECO:0000256" key="1">
    <source>
        <dbReference type="ARBA" id="ARBA00004123"/>
    </source>
</evidence>
<dbReference type="Pfam" id="PF05557">
    <property type="entry name" value="MAD"/>
    <property type="match status" value="1"/>
</dbReference>
<dbReference type="InterPro" id="IPR008672">
    <property type="entry name" value="Mad1"/>
</dbReference>
<dbReference type="Proteomes" id="UP001221898">
    <property type="component" value="Unassembled WGS sequence"/>
</dbReference>
<protein>
    <submittedName>
        <fullName evidence="8">Uncharacterized protein</fullName>
    </submittedName>
</protein>
<keyword evidence="9" id="KW-1185">Reference proteome</keyword>
<dbReference type="GO" id="GO:0005635">
    <property type="term" value="C:nuclear envelope"/>
    <property type="evidence" value="ECO:0007669"/>
    <property type="project" value="TreeGrafter"/>
</dbReference>
<feature type="compositionally biased region" description="Acidic residues" evidence="7">
    <location>
        <begin position="1"/>
        <end position="13"/>
    </location>
</feature>
<evidence type="ECO:0000313" key="9">
    <source>
        <dbReference type="Proteomes" id="UP001221898"/>
    </source>
</evidence>
<evidence type="ECO:0000256" key="5">
    <source>
        <dbReference type="ARBA" id="ARBA00023242"/>
    </source>
</evidence>
<dbReference type="GO" id="GO:0051315">
    <property type="term" value="P:attachment of mitotic spindle microtubules to kinetochore"/>
    <property type="evidence" value="ECO:0007669"/>
    <property type="project" value="TreeGrafter"/>
</dbReference>
<evidence type="ECO:0000313" key="8">
    <source>
        <dbReference type="EMBL" id="KAJ8391872.1"/>
    </source>
</evidence>
<sequence length="66" mass="7495">MRQEDPDTVEWESEASSPAGGNMQLLETDYSRTLRELVELHLFHQNSIPAFLSSVTLDLFSRQTVA</sequence>
<dbReference type="Gene3D" id="3.30.457.60">
    <property type="match status" value="1"/>
</dbReference>
<dbReference type="AlphaFoldDB" id="A0AAD7WCD2"/>
<evidence type="ECO:0000256" key="3">
    <source>
        <dbReference type="ARBA" id="ARBA00022618"/>
    </source>
</evidence>
<comment type="caution">
    <text evidence="8">The sequence shown here is derived from an EMBL/GenBank/DDBJ whole genome shotgun (WGS) entry which is preliminary data.</text>
</comment>
<name>A0AAD7WCD2_9TELE</name>
<keyword evidence="5" id="KW-0539">Nucleus</keyword>
<evidence type="ECO:0000256" key="7">
    <source>
        <dbReference type="SAM" id="MobiDB-lite"/>
    </source>
</evidence>
<dbReference type="PANTHER" id="PTHR23168:SF0">
    <property type="entry name" value="MITOTIC SPINDLE ASSEMBLY CHECKPOINT PROTEIN MAD1"/>
    <property type="match status" value="1"/>
</dbReference>
<evidence type="ECO:0000256" key="6">
    <source>
        <dbReference type="ARBA" id="ARBA00023306"/>
    </source>
</evidence>
<proteinExistence type="inferred from homology"/>
<comment type="subcellular location">
    <subcellularLocation>
        <location evidence="1">Nucleus</location>
    </subcellularLocation>
</comment>
<evidence type="ECO:0000256" key="4">
    <source>
        <dbReference type="ARBA" id="ARBA00022776"/>
    </source>
</evidence>
<dbReference type="GO" id="GO:0000776">
    <property type="term" value="C:kinetochore"/>
    <property type="evidence" value="ECO:0007669"/>
    <property type="project" value="TreeGrafter"/>
</dbReference>
<organism evidence="8 9">
    <name type="scientific">Aldrovandia affinis</name>
    <dbReference type="NCBI Taxonomy" id="143900"/>
    <lineage>
        <taxon>Eukaryota</taxon>
        <taxon>Metazoa</taxon>
        <taxon>Chordata</taxon>
        <taxon>Craniata</taxon>
        <taxon>Vertebrata</taxon>
        <taxon>Euteleostomi</taxon>
        <taxon>Actinopterygii</taxon>
        <taxon>Neopterygii</taxon>
        <taxon>Teleostei</taxon>
        <taxon>Notacanthiformes</taxon>
        <taxon>Halosauridae</taxon>
        <taxon>Aldrovandia</taxon>
    </lineage>
</organism>
<comment type="similarity">
    <text evidence="2">Belongs to the MAD1 family.</text>
</comment>
<feature type="region of interest" description="Disordered" evidence="7">
    <location>
        <begin position="1"/>
        <end position="23"/>
    </location>
</feature>
<keyword evidence="4" id="KW-0498">Mitosis</keyword>
<dbReference type="EMBL" id="JAINUG010000152">
    <property type="protein sequence ID" value="KAJ8391872.1"/>
    <property type="molecule type" value="Genomic_DNA"/>
</dbReference>
<evidence type="ECO:0000256" key="2">
    <source>
        <dbReference type="ARBA" id="ARBA00008029"/>
    </source>
</evidence>
<accession>A0AAD7WCD2</accession>
<dbReference type="PANTHER" id="PTHR23168">
    <property type="entry name" value="MITOTIC SPINDLE ASSEMBLY CHECKPOINT PROTEIN MAD1 MITOTIC ARREST DEFICIENT-LIKE PROTEIN 1"/>
    <property type="match status" value="1"/>
</dbReference>
<dbReference type="GO" id="GO:0051301">
    <property type="term" value="P:cell division"/>
    <property type="evidence" value="ECO:0007669"/>
    <property type="project" value="UniProtKB-KW"/>
</dbReference>
<gene>
    <name evidence="8" type="ORF">AAFF_G00084880</name>
</gene>
<reference evidence="8" key="1">
    <citation type="journal article" date="2023" name="Science">
        <title>Genome structures resolve the early diversification of teleost fishes.</title>
        <authorList>
            <person name="Parey E."/>
            <person name="Louis A."/>
            <person name="Montfort J."/>
            <person name="Bouchez O."/>
            <person name="Roques C."/>
            <person name="Iampietro C."/>
            <person name="Lluch J."/>
            <person name="Castinel A."/>
            <person name="Donnadieu C."/>
            <person name="Desvignes T."/>
            <person name="Floi Bucao C."/>
            <person name="Jouanno E."/>
            <person name="Wen M."/>
            <person name="Mejri S."/>
            <person name="Dirks R."/>
            <person name="Jansen H."/>
            <person name="Henkel C."/>
            <person name="Chen W.J."/>
            <person name="Zahm M."/>
            <person name="Cabau C."/>
            <person name="Klopp C."/>
            <person name="Thompson A.W."/>
            <person name="Robinson-Rechavi M."/>
            <person name="Braasch I."/>
            <person name="Lecointre G."/>
            <person name="Bobe J."/>
            <person name="Postlethwait J.H."/>
            <person name="Berthelot C."/>
            <person name="Roest Crollius H."/>
            <person name="Guiguen Y."/>
        </authorList>
    </citation>
    <scope>NUCLEOTIDE SEQUENCE</scope>
    <source>
        <strain evidence="8">NC1722</strain>
    </source>
</reference>
<keyword evidence="3" id="KW-0132">Cell division</keyword>
<keyword evidence="6" id="KW-0131">Cell cycle</keyword>
<dbReference type="GO" id="GO:0072686">
    <property type="term" value="C:mitotic spindle"/>
    <property type="evidence" value="ECO:0007669"/>
    <property type="project" value="TreeGrafter"/>
</dbReference>
<dbReference type="GO" id="GO:0007094">
    <property type="term" value="P:mitotic spindle assembly checkpoint signaling"/>
    <property type="evidence" value="ECO:0007669"/>
    <property type="project" value="InterPro"/>
</dbReference>